<evidence type="ECO:0000313" key="13">
    <source>
        <dbReference type="Proteomes" id="UP000823823"/>
    </source>
</evidence>
<evidence type="ECO:0000256" key="3">
    <source>
        <dbReference type="ARBA" id="ARBA00022679"/>
    </source>
</evidence>
<evidence type="ECO:0000256" key="8">
    <source>
        <dbReference type="ARBA" id="ARBA00048679"/>
    </source>
</evidence>
<keyword evidence="5 12" id="KW-0418">Kinase</keyword>
<reference evidence="12" key="1">
    <citation type="journal article" date="2021" name="PeerJ">
        <title>Extensive microbial diversity within the chicken gut microbiome revealed by metagenomics and culture.</title>
        <authorList>
            <person name="Gilroy R."/>
            <person name="Ravi A."/>
            <person name="Getino M."/>
            <person name="Pursley I."/>
            <person name="Horton D.L."/>
            <person name="Alikhan N.F."/>
            <person name="Baker D."/>
            <person name="Gharbi K."/>
            <person name="Hall N."/>
            <person name="Watson M."/>
            <person name="Adriaenssens E.M."/>
            <person name="Foster-Nyarko E."/>
            <person name="Jarju S."/>
            <person name="Secka A."/>
            <person name="Antonio M."/>
            <person name="Oren A."/>
            <person name="Chaudhuri R.R."/>
            <person name="La Ragione R."/>
            <person name="Hildebrand F."/>
            <person name="Pallen M.J."/>
        </authorList>
    </citation>
    <scope>NUCLEOTIDE SEQUENCE</scope>
    <source>
        <strain evidence="12">ChiHjej13B12-24818</strain>
    </source>
</reference>
<dbReference type="SUPFAM" id="SSF56112">
    <property type="entry name" value="Protein kinase-like (PK-like)"/>
    <property type="match status" value="1"/>
</dbReference>
<evidence type="ECO:0000256" key="6">
    <source>
        <dbReference type="ARBA" id="ARBA00022840"/>
    </source>
</evidence>
<feature type="compositionally biased region" description="Basic residues" evidence="9">
    <location>
        <begin position="350"/>
        <end position="359"/>
    </location>
</feature>
<protein>
    <recommendedName>
        <fullName evidence="1">non-specific serine/threonine protein kinase</fullName>
        <ecNumber evidence="1">2.7.11.1</ecNumber>
    </recommendedName>
</protein>
<sequence length="554" mass="58086">MKTRPGVVIEGRYELTSLIATGGMGQVWKGLDRELDRDVAIKVLREEYAGDEGFLKRFRAEARHTAALSHDTIAALYDYGEIDGRAYIVMELCPGRPLSEIIEENPGGLPEKRIVQILIDLARALDAAHSKGVVHRDVKPENVLVEEDNDWSVKITDFGIARSKDQTRLTKTGLVMGTAQYLSPEQAMGKQATSLSDIYSMGIVAYEMLVGHRPFTGSSQVEIAMAQVKQQPPELPEVIGADLRRLVMMALAKAPANRPRSASAVARILEAIQRGVEPRFTTGAIPVSRVEDHDWTGENRTLPGSSVPAGSAETDADPGSAEDTDQRSRPGPSPTGTRTAAMPLPLSGRGRGRGIRHRSSSSALSGSSATSAASAASPPARPSVSGSARSGPSAQSAPSARSAQSAQSAQSASPAPSEHSSRPARSATSPPRPRRRPEGAPSGPTPRGAVDGRRAPGSLDRVDTAPSERTVRGTSTTGRRVGPLSVPGLILLILLVAVIAAAVAGGMGLLPFGTAGAEHVGAVDIGHAESALEDAARTMNEPVDAGRGTRTGVE</sequence>
<keyword evidence="4" id="KW-0547">Nucleotide-binding</keyword>
<dbReference type="CDD" id="cd14014">
    <property type="entry name" value="STKc_PknB_like"/>
    <property type="match status" value="1"/>
</dbReference>
<dbReference type="EC" id="2.7.11.1" evidence="1"/>
<dbReference type="PROSITE" id="PS50011">
    <property type="entry name" value="PROTEIN_KINASE_DOM"/>
    <property type="match status" value="1"/>
</dbReference>
<feature type="compositionally biased region" description="Acidic residues" evidence="9">
    <location>
        <begin position="314"/>
        <end position="323"/>
    </location>
</feature>
<dbReference type="FunFam" id="1.10.510.10:FF:000021">
    <property type="entry name" value="Serine/threonine protein kinase"/>
    <property type="match status" value="1"/>
</dbReference>
<keyword evidence="10" id="KW-1133">Transmembrane helix</keyword>
<comment type="caution">
    <text evidence="12">The sequence shown here is derived from an EMBL/GenBank/DDBJ whole genome shotgun (WGS) entry which is preliminary data.</text>
</comment>
<evidence type="ECO:0000256" key="10">
    <source>
        <dbReference type="SAM" id="Phobius"/>
    </source>
</evidence>
<comment type="catalytic activity">
    <reaction evidence="7">
        <text>L-threonyl-[protein] + ATP = O-phospho-L-threonyl-[protein] + ADP + H(+)</text>
        <dbReference type="Rhea" id="RHEA:46608"/>
        <dbReference type="Rhea" id="RHEA-COMP:11060"/>
        <dbReference type="Rhea" id="RHEA-COMP:11605"/>
        <dbReference type="ChEBI" id="CHEBI:15378"/>
        <dbReference type="ChEBI" id="CHEBI:30013"/>
        <dbReference type="ChEBI" id="CHEBI:30616"/>
        <dbReference type="ChEBI" id="CHEBI:61977"/>
        <dbReference type="ChEBI" id="CHEBI:456216"/>
        <dbReference type="EC" id="2.7.11.1"/>
    </reaction>
</comment>
<feature type="transmembrane region" description="Helical" evidence="10">
    <location>
        <begin position="489"/>
        <end position="510"/>
    </location>
</feature>
<evidence type="ECO:0000256" key="7">
    <source>
        <dbReference type="ARBA" id="ARBA00047899"/>
    </source>
</evidence>
<keyword evidence="10" id="KW-0472">Membrane</keyword>
<dbReference type="Proteomes" id="UP000823823">
    <property type="component" value="Unassembled WGS sequence"/>
</dbReference>
<dbReference type="AlphaFoldDB" id="A0A9D2LBF3"/>
<evidence type="ECO:0000256" key="2">
    <source>
        <dbReference type="ARBA" id="ARBA00022527"/>
    </source>
</evidence>
<dbReference type="FunFam" id="3.30.200.20:FF:000035">
    <property type="entry name" value="Serine/threonine protein kinase Stk1"/>
    <property type="match status" value="1"/>
</dbReference>
<dbReference type="InterPro" id="IPR011009">
    <property type="entry name" value="Kinase-like_dom_sf"/>
</dbReference>
<keyword evidence="2 12" id="KW-0723">Serine/threonine-protein kinase</keyword>
<dbReference type="InterPro" id="IPR008271">
    <property type="entry name" value="Ser/Thr_kinase_AS"/>
</dbReference>
<feature type="domain" description="Protein kinase" evidence="11">
    <location>
        <begin position="13"/>
        <end position="280"/>
    </location>
</feature>
<accession>A0A9D2LBF3</accession>
<dbReference type="InterPro" id="IPR000719">
    <property type="entry name" value="Prot_kinase_dom"/>
</dbReference>
<evidence type="ECO:0000256" key="4">
    <source>
        <dbReference type="ARBA" id="ARBA00022741"/>
    </source>
</evidence>
<name>A0A9D2LBF3_9MICO</name>
<dbReference type="Gene3D" id="1.10.510.10">
    <property type="entry name" value="Transferase(Phosphotransferase) domain 1"/>
    <property type="match status" value="1"/>
</dbReference>
<evidence type="ECO:0000259" key="11">
    <source>
        <dbReference type="PROSITE" id="PS50011"/>
    </source>
</evidence>
<feature type="region of interest" description="Disordered" evidence="9">
    <location>
        <begin position="534"/>
        <end position="554"/>
    </location>
</feature>
<organism evidence="12 13">
    <name type="scientific">Candidatus Brachybacterium merdavium</name>
    <dbReference type="NCBI Taxonomy" id="2838513"/>
    <lineage>
        <taxon>Bacteria</taxon>
        <taxon>Bacillati</taxon>
        <taxon>Actinomycetota</taxon>
        <taxon>Actinomycetes</taxon>
        <taxon>Micrococcales</taxon>
        <taxon>Dermabacteraceae</taxon>
        <taxon>Brachybacterium</taxon>
    </lineage>
</organism>
<feature type="region of interest" description="Disordered" evidence="9">
    <location>
        <begin position="283"/>
        <end position="479"/>
    </location>
</feature>
<comment type="catalytic activity">
    <reaction evidence="8">
        <text>L-seryl-[protein] + ATP = O-phospho-L-seryl-[protein] + ADP + H(+)</text>
        <dbReference type="Rhea" id="RHEA:17989"/>
        <dbReference type="Rhea" id="RHEA-COMP:9863"/>
        <dbReference type="Rhea" id="RHEA-COMP:11604"/>
        <dbReference type="ChEBI" id="CHEBI:15378"/>
        <dbReference type="ChEBI" id="CHEBI:29999"/>
        <dbReference type="ChEBI" id="CHEBI:30616"/>
        <dbReference type="ChEBI" id="CHEBI:83421"/>
        <dbReference type="ChEBI" id="CHEBI:456216"/>
        <dbReference type="EC" id="2.7.11.1"/>
    </reaction>
</comment>
<feature type="compositionally biased region" description="Low complexity" evidence="9">
    <location>
        <begin position="360"/>
        <end position="429"/>
    </location>
</feature>
<dbReference type="GO" id="GO:0005524">
    <property type="term" value="F:ATP binding"/>
    <property type="evidence" value="ECO:0007669"/>
    <property type="project" value="UniProtKB-KW"/>
</dbReference>
<keyword evidence="6" id="KW-0067">ATP-binding</keyword>
<keyword evidence="10" id="KW-0812">Transmembrane</keyword>
<keyword evidence="3" id="KW-0808">Transferase</keyword>
<dbReference type="Pfam" id="PF00069">
    <property type="entry name" value="Pkinase"/>
    <property type="match status" value="1"/>
</dbReference>
<dbReference type="PANTHER" id="PTHR43289:SF6">
    <property type="entry name" value="SERINE_THREONINE-PROTEIN KINASE NEKL-3"/>
    <property type="match status" value="1"/>
</dbReference>
<dbReference type="PANTHER" id="PTHR43289">
    <property type="entry name" value="MITOGEN-ACTIVATED PROTEIN KINASE KINASE KINASE 20-RELATED"/>
    <property type="match status" value="1"/>
</dbReference>
<dbReference type="GO" id="GO:0004674">
    <property type="term" value="F:protein serine/threonine kinase activity"/>
    <property type="evidence" value="ECO:0007669"/>
    <property type="project" value="UniProtKB-KW"/>
</dbReference>
<dbReference type="Gene3D" id="3.30.200.20">
    <property type="entry name" value="Phosphorylase Kinase, domain 1"/>
    <property type="match status" value="1"/>
</dbReference>
<proteinExistence type="predicted"/>
<evidence type="ECO:0000256" key="5">
    <source>
        <dbReference type="ARBA" id="ARBA00022777"/>
    </source>
</evidence>
<gene>
    <name evidence="12" type="ORF">H9786_03335</name>
</gene>
<dbReference type="SMART" id="SM00220">
    <property type="entry name" value="S_TKc"/>
    <property type="match status" value="1"/>
</dbReference>
<evidence type="ECO:0000256" key="1">
    <source>
        <dbReference type="ARBA" id="ARBA00012513"/>
    </source>
</evidence>
<dbReference type="EMBL" id="DWZH01000024">
    <property type="protein sequence ID" value="HJB09557.1"/>
    <property type="molecule type" value="Genomic_DNA"/>
</dbReference>
<dbReference type="PROSITE" id="PS00108">
    <property type="entry name" value="PROTEIN_KINASE_ST"/>
    <property type="match status" value="1"/>
</dbReference>
<dbReference type="GO" id="GO:0045717">
    <property type="term" value="P:negative regulation of fatty acid biosynthetic process"/>
    <property type="evidence" value="ECO:0007669"/>
    <property type="project" value="UniProtKB-ARBA"/>
</dbReference>
<evidence type="ECO:0000313" key="12">
    <source>
        <dbReference type="EMBL" id="HJB09557.1"/>
    </source>
</evidence>
<reference evidence="12" key="2">
    <citation type="submission" date="2021-04" db="EMBL/GenBank/DDBJ databases">
        <authorList>
            <person name="Gilroy R."/>
        </authorList>
    </citation>
    <scope>NUCLEOTIDE SEQUENCE</scope>
    <source>
        <strain evidence="12">ChiHjej13B12-24818</strain>
    </source>
</reference>
<evidence type="ECO:0000256" key="9">
    <source>
        <dbReference type="SAM" id="MobiDB-lite"/>
    </source>
</evidence>